<evidence type="ECO:0000313" key="1">
    <source>
        <dbReference type="EMBL" id="CDH53688.1"/>
    </source>
</evidence>
<organism evidence="1 2">
    <name type="scientific">Lichtheimia corymbifera JMRC:FSU:9682</name>
    <dbReference type="NCBI Taxonomy" id="1263082"/>
    <lineage>
        <taxon>Eukaryota</taxon>
        <taxon>Fungi</taxon>
        <taxon>Fungi incertae sedis</taxon>
        <taxon>Mucoromycota</taxon>
        <taxon>Mucoromycotina</taxon>
        <taxon>Mucoromycetes</taxon>
        <taxon>Mucorales</taxon>
        <taxon>Lichtheimiaceae</taxon>
        <taxon>Lichtheimia</taxon>
    </lineage>
</organism>
<dbReference type="AlphaFoldDB" id="A0A068RU28"/>
<proteinExistence type="predicted"/>
<dbReference type="OrthoDB" id="69088at2759"/>
<evidence type="ECO:0000313" key="2">
    <source>
        <dbReference type="Proteomes" id="UP000027586"/>
    </source>
</evidence>
<dbReference type="Proteomes" id="UP000027586">
    <property type="component" value="Unassembled WGS sequence"/>
</dbReference>
<sequence>MLPTCPDADLDRLATTIVSSATIAPSKHDQYGIILTIKNMKRYLATDARKLIGWAYDVLQQRTPTKA</sequence>
<gene>
    <name evidence="1" type="ORF">LCOR_05018.1</name>
</gene>
<protein>
    <submittedName>
        <fullName evidence="1">Uncharacterized protein</fullName>
    </submittedName>
</protein>
<dbReference type="EMBL" id="CBTN010000019">
    <property type="protein sequence ID" value="CDH53688.1"/>
    <property type="molecule type" value="Genomic_DNA"/>
</dbReference>
<reference evidence="1" key="1">
    <citation type="submission" date="2013-08" db="EMBL/GenBank/DDBJ databases">
        <title>Gene expansion shapes genome architecture in the human pathogen Lichtheimia corymbifera: an evolutionary genomics analysis in the ancient terrestrial Mucorales (Mucoromycotina).</title>
        <authorList>
            <person name="Schwartze V.U."/>
            <person name="Winter S."/>
            <person name="Shelest E."/>
            <person name="Marcet-Houben M."/>
            <person name="Horn F."/>
            <person name="Wehner S."/>
            <person name="Hoffmann K."/>
            <person name="Riege K."/>
            <person name="Sammeth M."/>
            <person name="Nowrousian M."/>
            <person name="Valiante V."/>
            <person name="Linde J."/>
            <person name="Jacobsen I.D."/>
            <person name="Marz M."/>
            <person name="Brakhage A.A."/>
            <person name="Gabaldon T."/>
            <person name="Bocker S."/>
            <person name="Voigt K."/>
        </authorList>
    </citation>
    <scope>NUCLEOTIDE SEQUENCE [LARGE SCALE GENOMIC DNA]</scope>
    <source>
        <strain evidence="1">FSU 9682</strain>
    </source>
</reference>
<name>A0A068RU28_9FUNG</name>
<accession>A0A068RU28</accession>
<keyword evidence="2" id="KW-1185">Reference proteome</keyword>
<dbReference type="VEuPathDB" id="FungiDB:LCOR_05018.1"/>
<comment type="caution">
    <text evidence="1">The sequence shown here is derived from an EMBL/GenBank/DDBJ whole genome shotgun (WGS) entry which is preliminary data.</text>
</comment>